<dbReference type="CDD" id="cd00887">
    <property type="entry name" value="MoeA"/>
    <property type="match status" value="1"/>
</dbReference>
<dbReference type="InterPro" id="IPR036425">
    <property type="entry name" value="MoaB/Mog-like_dom_sf"/>
</dbReference>
<evidence type="ECO:0000256" key="8">
    <source>
        <dbReference type="ARBA" id="ARBA00023150"/>
    </source>
</evidence>
<keyword evidence="8" id="KW-0501">Molybdenum cofactor biosynthesis</keyword>
<dbReference type="PANTHER" id="PTHR10192:SF5">
    <property type="entry name" value="GEPHYRIN"/>
    <property type="match status" value="1"/>
</dbReference>
<dbReference type="UniPathway" id="UPA00344"/>
<dbReference type="GO" id="GO:0006777">
    <property type="term" value="P:Mo-molybdopterin cofactor biosynthetic process"/>
    <property type="evidence" value="ECO:0007669"/>
    <property type="project" value="UniProtKB-KW"/>
</dbReference>
<proteinExistence type="predicted"/>
<dbReference type="InterPro" id="IPR005111">
    <property type="entry name" value="MoeA_C_domain_IV"/>
</dbReference>
<feature type="non-terminal residue" evidence="11">
    <location>
        <position position="409"/>
    </location>
</feature>
<keyword evidence="4" id="KW-0500">Molybdenum</keyword>
<comment type="catalytic activity">
    <reaction evidence="9">
        <text>adenylyl-molybdopterin + molybdate = Mo-molybdopterin + AMP + H(+)</text>
        <dbReference type="Rhea" id="RHEA:35047"/>
        <dbReference type="ChEBI" id="CHEBI:15378"/>
        <dbReference type="ChEBI" id="CHEBI:36264"/>
        <dbReference type="ChEBI" id="CHEBI:62727"/>
        <dbReference type="ChEBI" id="CHEBI:71302"/>
        <dbReference type="ChEBI" id="CHEBI:456215"/>
        <dbReference type="EC" id="2.10.1.1"/>
    </reaction>
</comment>
<dbReference type="FunFam" id="3.40.980.10:FF:000004">
    <property type="entry name" value="Molybdopterin molybdenumtransferase"/>
    <property type="match status" value="1"/>
</dbReference>
<dbReference type="InterPro" id="IPR001453">
    <property type="entry name" value="MoaB/Mog_dom"/>
</dbReference>
<dbReference type="NCBIfam" id="NF045515">
    <property type="entry name" value="Glp_gephyrin"/>
    <property type="match status" value="1"/>
</dbReference>
<feature type="domain" description="MoaB/Mog" evidence="10">
    <location>
        <begin position="201"/>
        <end position="342"/>
    </location>
</feature>
<dbReference type="GO" id="GO:0046872">
    <property type="term" value="F:metal ion binding"/>
    <property type="evidence" value="ECO:0007669"/>
    <property type="project" value="UniProtKB-KW"/>
</dbReference>
<name>A0A382KI31_9ZZZZ</name>
<dbReference type="InterPro" id="IPR038987">
    <property type="entry name" value="MoeA-like"/>
</dbReference>
<dbReference type="SUPFAM" id="SSF53218">
    <property type="entry name" value="Molybdenum cofactor biosynthesis proteins"/>
    <property type="match status" value="1"/>
</dbReference>
<dbReference type="EC" id="2.10.1.1" evidence="3"/>
<sequence>MVAHFPEGTPYMLSVEEARSNILEMFSPLSPETRSILDCMGQVLAEDVVSSMDIPPLDNSAMDGYAVRYDSIRDIAVCGPATLSVIGQVAAGQLPHDVVVPETAVRIMTGAPIPEGADTVVPFEETDEFQRKNEGAATDQISTIRVVSEISLGSNIRPAGQDIRNGQLALSRGSVMRASEIGVAASLGRQEVQVTRRPVVAIIATGDELLEPGEKRIDGKIYDSNSYGVAAAVRKYGGIPLMLGIARDNLDAMNAKLDQGLGADLLITSAGVSKGDYDIVKDVLASRGEISFWSVRMRPAKPLAFGFFLGADGRKVPHVGLPGNPVSALVAFEEMVRPAILKMLGRKVLDKPVVRAILEGDIINYDGRRVYARVVVTRRDGRYWAQLTGDQGSGILTSMALANGLAICP</sequence>
<dbReference type="Pfam" id="PF03454">
    <property type="entry name" value="MoeA_C"/>
    <property type="match status" value="1"/>
</dbReference>
<accession>A0A382KI31</accession>
<dbReference type="InterPro" id="IPR036688">
    <property type="entry name" value="MoeA_C_domain_IV_sf"/>
</dbReference>
<evidence type="ECO:0000256" key="3">
    <source>
        <dbReference type="ARBA" id="ARBA00013269"/>
    </source>
</evidence>
<dbReference type="Gene3D" id="2.40.340.10">
    <property type="entry name" value="MoeA, C-terminal, domain IV"/>
    <property type="match status" value="1"/>
</dbReference>
<evidence type="ECO:0000256" key="7">
    <source>
        <dbReference type="ARBA" id="ARBA00022842"/>
    </source>
</evidence>
<dbReference type="PANTHER" id="PTHR10192">
    <property type="entry name" value="MOLYBDOPTERIN BIOSYNTHESIS PROTEIN"/>
    <property type="match status" value="1"/>
</dbReference>
<dbReference type="Gene3D" id="3.40.980.10">
    <property type="entry name" value="MoaB/Mog-like domain"/>
    <property type="match status" value="1"/>
</dbReference>
<dbReference type="AlphaFoldDB" id="A0A382KI31"/>
<reference evidence="11" key="1">
    <citation type="submission" date="2018-05" db="EMBL/GenBank/DDBJ databases">
        <authorList>
            <person name="Lanie J.A."/>
            <person name="Ng W.-L."/>
            <person name="Kazmierczak K.M."/>
            <person name="Andrzejewski T.M."/>
            <person name="Davidsen T.M."/>
            <person name="Wayne K.J."/>
            <person name="Tettelin H."/>
            <person name="Glass J.I."/>
            <person name="Rusch D."/>
            <person name="Podicherti R."/>
            <person name="Tsui H.-C.T."/>
            <person name="Winkler M.E."/>
        </authorList>
    </citation>
    <scope>NUCLEOTIDE SEQUENCE</scope>
</reference>
<evidence type="ECO:0000256" key="1">
    <source>
        <dbReference type="ARBA" id="ARBA00001946"/>
    </source>
</evidence>
<protein>
    <recommendedName>
        <fullName evidence="3">molybdopterin molybdotransferase</fullName>
        <ecNumber evidence="3">2.10.1.1</ecNumber>
    </recommendedName>
</protein>
<dbReference type="SUPFAM" id="SSF63867">
    <property type="entry name" value="MoeA C-terminal domain-like"/>
    <property type="match status" value="1"/>
</dbReference>
<dbReference type="InterPro" id="IPR005110">
    <property type="entry name" value="MoeA_linker/N"/>
</dbReference>
<dbReference type="EMBL" id="UINC01080805">
    <property type="protein sequence ID" value="SVC24078.1"/>
    <property type="molecule type" value="Genomic_DNA"/>
</dbReference>
<evidence type="ECO:0000259" key="10">
    <source>
        <dbReference type="SMART" id="SM00852"/>
    </source>
</evidence>
<comment type="cofactor">
    <cofactor evidence="1">
        <name>Mg(2+)</name>
        <dbReference type="ChEBI" id="CHEBI:18420"/>
    </cofactor>
</comment>
<gene>
    <name evidence="11" type="ORF">METZ01_LOCUS276932</name>
</gene>
<evidence type="ECO:0000256" key="9">
    <source>
        <dbReference type="ARBA" id="ARBA00047317"/>
    </source>
</evidence>
<dbReference type="GO" id="GO:0005829">
    <property type="term" value="C:cytosol"/>
    <property type="evidence" value="ECO:0007669"/>
    <property type="project" value="TreeGrafter"/>
</dbReference>
<evidence type="ECO:0000256" key="5">
    <source>
        <dbReference type="ARBA" id="ARBA00022679"/>
    </source>
</evidence>
<dbReference type="Gene3D" id="2.170.190.11">
    <property type="entry name" value="Molybdopterin biosynthesis moea protein, domain 3"/>
    <property type="match status" value="1"/>
</dbReference>
<organism evidence="11">
    <name type="scientific">marine metagenome</name>
    <dbReference type="NCBI Taxonomy" id="408172"/>
    <lineage>
        <taxon>unclassified sequences</taxon>
        <taxon>metagenomes</taxon>
        <taxon>ecological metagenomes</taxon>
    </lineage>
</organism>
<dbReference type="Gene3D" id="3.90.105.10">
    <property type="entry name" value="Molybdopterin biosynthesis moea protein, domain 2"/>
    <property type="match status" value="1"/>
</dbReference>
<comment type="pathway">
    <text evidence="2">Cofactor biosynthesis; molybdopterin biosynthesis.</text>
</comment>
<dbReference type="Pfam" id="PF03453">
    <property type="entry name" value="MoeA_N"/>
    <property type="match status" value="1"/>
</dbReference>
<evidence type="ECO:0000256" key="6">
    <source>
        <dbReference type="ARBA" id="ARBA00022723"/>
    </source>
</evidence>
<evidence type="ECO:0000313" key="11">
    <source>
        <dbReference type="EMBL" id="SVC24078.1"/>
    </source>
</evidence>
<dbReference type="InterPro" id="IPR036135">
    <property type="entry name" value="MoeA_linker/N_sf"/>
</dbReference>
<keyword evidence="5" id="KW-0808">Transferase</keyword>
<dbReference type="GO" id="GO:0061599">
    <property type="term" value="F:molybdopterin molybdotransferase activity"/>
    <property type="evidence" value="ECO:0007669"/>
    <property type="project" value="UniProtKB-EC"/>
</dbReference>
<dbReference type="SUPFAM" id="SSF63882">
    <property type="entry name" value="MoeA N-terminal region -like"/>
    <property type="match status" value="1"/>
</dbReference>
<keyword evidence="6" id="KW-0479">Metal-binding</keyword>
<dbReference type="FunFam" id="2.170.190.11:FF:000001">
    <property type="entry name" value="Molybdopterin molybdenumtransferase"/>
    <property type="match status" value="1"/>
</dbReference>
<evidence type="ECO:0000256" key="4">
    <source>
        <dbReference type="ARBA" id="ARBA00022505"/>
    </source>
</evidence>
<keyword evidence="7" id="KW-0460">Magnesium</keyword>
<dbReference type="SMART" id="SM00852">
    <property type="entry name" value="MoCF_biosynth"/>
    <property type="match status" value="1"/>
</dbReference>
<evidence type="ECO:0000256" key="2">
    <source>
        <dbReference type="ARBA" id="ARBA00005046"/>
    </source>
</evidence>
<dbReference type="Pfam" id="PF00994">
    <property type="entry name" value="MoCF_biosynth"/>
    <property type="match status" value="1"/>
</dbReference>